<comment type="caution">
    <text evidence="3">The sequence shown here is derived from an EMBL/GenBank/DDBJ whole genome shotgun (WGS) entry which is preliminary data.</text>
</comment>
<keyword evidence="1" id="KW-0808">Transferase</keyword>
<keyword evidence="3" id="KW-0489">Methyltransferase</keyword>
<gene>
    <name evidence="3" type="ORF">GCM10022252_45040</name>
</gene>
<dbReference type="GO" id="GO:0008168">
    <property type="term" value="F:methyltransferase activity"/>
    <property type="evidence" value="ECO:0007669"/>
    <property type="project" value="UniProtKB-KW"/>
</dbReference>
<dbReference type="PANTHER" id="PTHR44068:SF11">
    <property type="entry name" value="GERANYL DIPHOSPHATE 2-C-METHYLTRANSFERASE"/>
    <property type="match status" value="1"/>
</dbReference>
<dbReference type="InterPro" id="IPR029063">
    <property type="entry name" value="SAM-dependent_MTases_sf"/>
</dbReference>
<dbReference type="SUPFAM" id="SSF53335">
    <property type="entry name" value="S-adenosyl-L-methionine-dependent methyltransferases"/>
    <property type="match status" value="1"/>
</dbReference>
<accession>A0ABP8B3A5</accession>
<dbReference type="EMBL" id="BAABAQ010000008">
    <property type="protein sequence ID" value="GAA4196932.1"/>
    <property type="molecule type" value="Genomic_DNA"/>
</dbReference>
<dbReference type="GO" id="GO:0032259">
    <property type="term" value="P:methylation"/>
    <property type="evidence" value="ECO:0007669"/>
    <property type="project" value="UniProtKB-KW"/>
</dbReference>
<sequence>MSGQAAPTSEETNRFYELTNQVLLDIWGEDFHHGYWPSEEDQSTIPEATDRLTRLLIDKTDFEHATTMLDIGCGIGTPAFRVAGVADVRIVGVSNNQEQLDEANRKAAEKGLAERVRFEYADAIDLPYPRDAFDVVWVFEAIMHMDRARLLREALRVLRPGGQLIVTDHLRTGPMSEADDELVRHHMEAMHAGPVLDADEYRALVRESGLELTELLDVSEHTQQTARRVIATVDRRFDELVARYGEEVIPVLKVFNSPVAYVRELGYLVAVARKPVSG</sequence>
<dbReference type="RefSeq" id="WP_344919982.1">
    <property type="nucleotide sequence ID" value="NZ_BAABAQ010000008.1"/>
</dbReference>
<protein>
    <submittedName>
        <fullName evidence="3">27-O-demethylrifamycin SV methyltransferase</fullName>
    </submittedName>
</protein>
<dbReference type="Proteomes" id="UP001501251">
    <property type="component" value="Unassembled WGS sequence"/>
</dbReference>
<dbReference type="PANTHER" id="PTHR44068">
    <property type="entry name" value="ZGC:194242"/>
    <property type="match status" value="1"/>
</dbReference>
<dbReference type="InterPro" id="IPR050447">
    <property type="entry name" value="Erg6_SMT_methyltransf"/>
</dbReference>
<proteinExistence type="predicted"/>
<organism evidence="3 4">
    <name type="scientific">Streptosporangium oxazolinicum</name>
    <dbReference type="NCBI Taxonomy" id="909287"/>
    <lineage>
        <taxon>Bacteria</taxon>
        <taxon>Bacillati</taxon>
        <taxon>Actinomycetota</taxon>
        <taxon>Actinomycetes</taxon>
        <taxon>Streptosporangiales</taxon>
        <taxon>Streptosporangiaceae</taxon>
        <taxon>Streptosporangium</taxon>
    </lineage>
</organism>
<dbReference type="InterPro" id="IPR013216">
    <property type="entry name" value="Methyltransf_11"/>
</dbReference>
<keyword evidence="4" id="KW-1185">Reference proteome</keyword>
<dbReference type="Pfam" id="PF08241">
    <property type="entry name" value="Methyltransf_11"/>
    <property type="match status" value="1"/>
</dbReference>
<dbReference type="CDD" id="cd02440">
    <property type="entry name" value="AdoMet_MTases"/>
    <property type="match status" value="1"/>
</dbReference>
<reference evidence="4" key="1">
    <citation type="journal article" date="2019" name="Int. J. Syst. Evol. Microbiol.">
        <title>The Global Catalogue of Microorganisms (GCM) 10K type strain sequencing project: providing services to taxonomists for standard genome sequencing and annotation.</title>
        <authorList>
            <consortium name="The Broad Institute Genomics Platform"/>
            <consortium name="The Broad Institute Genome Sequencing Center for Infectious Disease"/>
            <person name="Wu L."/>
            <person name="Ma J."/>
        </authorList>
    </citation>
    <scope>NUCLEOTIDE SEQUENCE [LARGE SCALE GENOMIC DNA]</scope>
    <source>
        <strain evidence="4">JCM 17388</strain>
    </source>
</reference>
<evidence type="ECO:0000313" key="4">
    <source>
        <dbReference type="Proteomes" id="UP001501251"/>
    </source>
</evidence>
<dbReference type="Gene3D" id="3.40.50.150">
    <property type="entry name" value="Vaccinia Virus protein VP39"/>
    <property type="match status" value="1"/>
</dbReference>
<name>A0ABP8B3A5_9ACTN</name>
<feature type="domain" description="Methyltransferase type 11" evidence="2">
    <location>
        <begin position="69"/>
        <end position="166"/>
    </location>
</feature>
<evidence type="ECO:0000259" key="2">
    <source>
        <dbReference type="Pfam" id="PF08241"/>
    </source>
</evidence>
<evidence type="ECO:0000256" key="1">
    <source>
        <dbReference type="ARBA" id="ARBA00022679"/>
    </source>
</evidence>
<evidence type="ECO:0000313" key="3">
    <source>
        <dbReference type="EMBL" id="GAA4196932.1"/>
    </source>
</evidence>